<dbReference type="OrthoDB" id="8242048at2"/>
<proteinExistence type="predicted"/>
<dbReference type="RefSeq" id="WP_057834289.1">
    <property type="nucleotide sequence ID" value="NZ_LLXZ01000027.1"/>
</dbReference>
<dbReference type="AlphaFoldDB" id="A0A0R3M0H1"/>
<evidence type="ECO:0000313" key="1">
    <source>
        <dbReference type="EMBL" id="KRR13435.1"/>
    </source>
</evidence>
<gene>
    <name evidence="1" type="ORF">CQ12_09950</name>
</gene>
<comment type="caution">
    <text evidence="1">The sequence shown here is derived from an EMBL/GenBank/DDBJ whole genome shotgun (WGS) entry which is preliminary data.</text>
</comment>
<organism evidence="1 2">
    <name type="scientific">Bradyrhizobium jicamae</name>
    <dbReference type="NCBI Taxonomy" id="280332"/>
    <lineage>
        <taxon>Bacteria</taxon>
        <taxon>Pseudomonadati</taxon>
        <taxon>Pseudomonadota</taxon>
        <taxon>Alphaproteobacteria</taxon>
        <taxon>Hyphomicrobiales</taxon>
        <taxon>Nitrobacteraceae</taxon>
        <taxon>Bradyrhizobium</taxon>
    </lineage>
</organism>
<dbReference type="STRING" id="280332.CQ12_09950"/>
<reference evidence="1 2" key="1">
    <citation type="submission" date="2014-03" db="EMBL/GenBank/DDBJ databases">
        <title>Bradyrhizobium valentinum sp. nov., isolated from effective nodules of Lupinus mariae-josephae, a lupine endemic of basic-lime soils in Eastern Spain.</title>
        <authorList>
            <person name="Duran D."/>
            <person name="Rey L."/>
            <person name="Navarro A."/>
            <person name="Busquets A."/>
            <person name="Imperial J."/>
            <person name="Ruiz-Argueso T."/>
        </authorList>
    </citation>
    <scope>NUCLEOTIDE SEQUENCE [LARGE SCALE GENOMIC DNA]</scope>
    <source>
        <strain evidence="1 2">PAC68</strain>
    </source>
</reference>
<dbReference type="Proteomes" id="UP000050863">
    <property type="component" value="Unassembled WGS sequence"/>
</dbReference>
<sequence>MDDEELADLHKFLAEYHRRLAREAVLDVVQQYHADLAQRLADEAALIPRRTAIAQRLREGEQQKRNEME</sequence>
<name>A0A0R3M0H1_9BRAD</name>
<evidence type="ECO:0000313" key="2">
    <source>
        <dbReference type="Proteomes" id="UP000050863"/>
    </source>
</evidence>
<protein>
    <submittedName>
        <fullName evidence="1">Uncharacterized protein</fullName>
    </submittedName>
</protein>
<keyword evidence="2" id="KW-1185">Reference proteome</keyword>
<accession>A0A0R3M0H1</accession>
<dbReference type="EMBL" id="LLXZ01000027">
    <property type="protein sequence ID" value="KRR13435.1"/>
    <property type="molecule type" value="Genomic_DNA"/>
</dbReference>